<dbReference type="CDD" id="cd01637">
    <property type="entry name" value="IMPase_like"/>
    <property type="match status" value="1"/>
</dbReference>
<keyword evidence="6" id="KW-0119">Carbohydrate metabolism</keyword>
<comment type="similarity">
    <text evidence="7">Belongs to the inositol monophosphatase superfamily. FBPase class 4 family.</text>
</comment>
<evidence type="ECO:0000256" key="3">
    <source>
        <dbReference type="ARBA" id="ARBA00022723"/>
    </source>
</evidence>
<evidence type="ECO:0000256" key="1">
    <source>
        <dbReference type="ARBA" id="ARBA00001273"/>
    </source>
</evidence>
<dbReference type="Gene3D" id="3.40.190.80">
    <property type="match status" value="1"/>
</dbReference>
<feature type="binding site" evidence="8">
    <location>
        <position position="86"/>
    </location>
    <ligand>
        <name>Mg(2+)</name>
        <dbReference type="ChEBI" id="CHEBI:18420"/>
        <label>1</label>
        <note>catalytic</note>
    </ligand>
</feature>
<comment type="catalytic activity">
    <reaction evidence="1">
        <text>beta-D-fructose 1,6-bisphosphate + H2O = beta-D-fructose 6-phosphate + phosphate</text>
        <dbReference type="Rhea" id="RHEA:11064"/>
        <dbReference type="ChEBI" id="CHEBI:15377"/>
        <dbReference type="ChEBI" id="CHEBI:32966"/>
        <dbReference type="ChEBI" id="CHEBI:43474"/>
        <dbReference type="ChEBI" id="CHEBI:57634"/>
        <dbReference type="EC" id="3.1.3.11"/>
    </reaction>
</comment>
<dbReference type="PANTHER" id="PTHR20854:SF4">
    <property type="entry name" value="INOSITOL-1-MONOPHOSPHATASE-RELATED"/>
    <property type="match status" value="1"/>
</dbReference>
<evidence type="ECO:0000256" key="5">
    <source>
        <dbReference type="ARBA" id="ARBA00022842"/>
    </source>
</evidence>
<evidence type="ECO:0000256" key="4">
    <source>
        <dbReference type="ARBA" id="ARBA00022801"/>
    </source>
</evidence>
<evidence type="ECO:0000256" key="7">
    <source>
        <dbReference type="ARBA" id="ARBA00038103"/>
    </source>
</evidence>
<evidence type="ECO:0000256" key="2">
    <source>
        <dbReference type="ARBA" id="ARBA00013093"/>
    </source>
</evidence>
<evidence type="ECO:0000313" key="9">
    <source>
        <dbReference type="EMBL" id="MFC6765172.1"/>
    </source>
</evidence>
<name>A0ABD5SJK7_9EURY</name>
<dbReference type="EMBL" id="JBHSWV010000132">
    <property type="protein sequence ID" value="MFC6765172.1"/>
    <property type="molecule type" value="Genomic_DNA"/>
</dbReference>
<dbReference type="PRINTS" id="PR00377">
    <property type="entry name" value="IMPHPHTASES"/>
</dbReference>
<dbReference type="SUPFAM" id="SSF56655">
    <property type="entry name" value="Carbohydrate phosphatase"/>
    <property type="match status" value="1"/>
</dbReference>
<accession>A0ABD5SJK7</accession>
<feature type="binding site" evidence="8">
    <location>
        <position position="85"/>
    </location>
    <ligand>
        <name>Mg(2+)</name>
        <dbReference type="ChEBI" id="CHEBI:18420"/>
        <label>1</label>
        <note>catalytic</note>
    </ligand>
</feature>
<comment type="caution">
    <text evidence="9">The sequence shown here is derived from an EMBL/GenBank/DDBJ whole genome shotgun (WGS) entry which is preliminary data.</text>
</comment>
<keyword evidence="4" id="KW-0378">Hydrolase</keyword>
<sequence length="261" mass="28322">MTRPDTAYEAAVDGAEIAHNHFRTDLNVETKDSKMDFVTRADTETQHRVIEIIRGAYPNATIVGEEEDELKSVPEDGNAWVIDPIDGTTNFVRGTQLWTTTVAAVRDHETVAAVTVAPSLGDTFVADADGVTLNDEPIAVSPRTDLERFTVAPILRYGPERDQQFGDLLRELIRQFGDLRRFGCAQVTLGMVASSALDAAVSLQPDPNPWDTIAGIALVERAGGTVTDIEGNPWKPGCEGLVASNGNAHDEVVERVRRAVT</sequence>
<feature type="binding site" evidence="8">
    <location>
        <position position="211"/>
    </location>
    <ligand>
        <name>Mg(2+)</name>
        <dbReference type="ChEBI" id="CHEBI:18420"/>
        <label>1</label>
        <note>catalytic</note>
    </ligand>
</feature>
<keyword evidence="5 8" id="KW-0460">Magnesium</keyword>
<proteinExistence type="inferred from homology"/>
<dbReference type="InterPro" id="IPR000760">
    <property type="entry name" value="Inositol_monophosphatase-like"/>
</dbReference>
<keyword evidence="10" id="KW-1185">Reference proteome</keyword>
<dbReference type="Proteomes" id="UP001596383">
    <property type="component" value="Unassembled WGS sequence"/>
</dbReference>
<organism evidence="9 10">
    <name type="scientific">Natrinema soli</name>
    <dbReference type="NCBI Taxonomy" id="1930624"/>
    <lineage>
        <taxon>Archaea</taxon>
        <taxon>Methanobacteriati</taxon>
        <taxon>Methanobacteriota</taxon>
        <taxon>Stenosarchaea group</taxon>
        <taxon>Halobacteria</taxon>
        <taxon>Halobacteriales</taxon>
        <taxon>Natrialbaceae</taxon>
        <taxon>Natrinema</taxon>
    </lineage>
</organism>
<dbReference type="PROSITE" id="PS00629">
    <property type="entry name" value="IMP_1"/>
    <property type="match status" value="1"/>
</dbReference>
<protein>
    <recommendedName>
        <fullName evidence="2">fructose-bisphosphatase</fullName>
        <ecNumber evidence="2">3.1.3.11</ecNumber>
    </recommendedName>
</protein>
<dbReference type="GO" id="GO:0042132">
    <property type="term" value="F:fructose 1,6-bisphosphate 1-phosphatase activity"/>
    <property type="evidence" value="ECO:0007669"/>
    <property type="project" value="UniProtKB-EC"/>
</dbReference>
<dbReference type="Gene3D" id="3.30.540.10">
    <property type="entry name" value="Fructose-1,6-Bisphosphatase, subunit A, domain 1"/>
    <property type="match status" value="1"/>
</dbReference>
<dbReference type="Pfam" id="PF00459">
    <property type="entry name" value="Inositol_P"/>
    <property type="match status" value="1"/>
</dbReference>
<dbReference type="EC" id="3.1.3.11" evidence="2"/>
<dbReference type="AlphaFoldDB" id="A0ABD5SJK7"/>
<reference evidence="9 10" key="1">
    <citation type="journal article" date="2019" name="Int. J. Syst. Evol. Microbiol.">
        <title>The Global Catalogue of Microorganisms (GCM) 10K type strain sequencing project: providing services to taxonomists for standard genome sequencing and annotation.</title>
        <authorList>
            <consortium name="The Broad Institute Genomics Platform"/>
            <consortium name="The Broad Institute Genome Sequencing Center for Infectious Disease"/>
            <person name="Wu L."/>
            <person name="Ma J."/>
        </authorList>
    </citation>
    <scope>NUCLEOTIDE SEQUENCE [LARGE SCALE GENOMIC DNA]</scope>
    <source>
        <strain evidence="9 10">LMG 29247</strain>
    </source>
</reference>
<dbReference type="RefSeq" id="WP_273738208.1">
    <property type="nucleotide sequence ID" value="NZ_JAQIVI010000132.1"/>
</dbReference>
<evidence type="ECO:0000256" key="8">
    <source>
        <dbReference type="PIRSR" id="PIRSR600760-2"/>
    </source>
</evidence>
<feature type="binding site" evidence="8">
    <location>
        <position position="65"/>
    </location>
    <ligand>
        <name>Mg(2+)</name>
        <dbReference type="ChEBI" id="CHEBI:18420"/>
        <label>1</label>
        <note>catalytic</note>
    </ligand>
</feature>
<dbReference type="GO" id="GO:0046872">
    <property type="term" value="F:metal ion binding"/>
    <property type="evidence" value="ECO:0007669"/>
    <property type="project" value="UniProtKB-KW"/>
</dbReference>
<feature type="binding site" evidence="8">
    <location>
        <position position="83"/>
    </location>
    <ligand>
        <name>Mg(2+)</name>
        <dbReference type="ChEBI" id="CHEBI:18420"/>
        <label>1</label>
        <note>catalytic</note>
    </ligand>
</feature>
<keyword evidence="3 8" id="KW-0479">Metal-binding</keyword>
<gene>
    <name evidence="9" type="ORF">ACFQE6_09210</name>
</gene>
<evidence type="ECO:0000313" key="10">
    <source>
        <dbReference type="Proteomes" id="UP001596383"/>
    </source>
</evidence>
<dbReference type="InterPro" id="IPR020583">
    <property type="entry name" value="Inositol_monoP_metal-BS"/>
</dbReference>
<comment type="cofactor">
    <cofactor evidence="8">
        <name>Mg(2+)</name>
        <dbReference type="ChEBI" id="CHEBI:18420"/>
    </cofactor>
</comment>
<evidence type="ECO:0000256" key="6">
    <source>
        <dbReference type="ARBA" id="ARBA00023277"/>
    </source>
</evidence>
<dbReference type="PANTHER" id="PTHR20854">
    <property type="entry name" value="INOSITOL MONOPHOSPHATASE"/>
    <property type="match status" value="1"/>
</dbReference>